<dbReference type="InterPro" id="IPR050312">
    <property type="entry name" value="IolE/XylAMocC-like"/>
</dbReference>
<evidence type="ECO:0000259" key="1">
    <source>
        <dbReference type="Pfam" id="PF01261"/>
    </source>
</evidence>
<evidence type="ECO:0000313" key="3">
    <source>
        <dbReference type="Proteomes" id="UP000318017"/>
    </source>
</evidence>
<reference evidence="2 3" key="1">
    <citation type="submission" date="2019-02" db="EMBL/GenBank/DDBJ databases">
        <title>Deep-cultivation of Planctomycetes and their phenomic and genomic characterization uncovers novel biology.</title>
        <authorList>
            <person name="Wiegand S."/>
            <person name="Jogler M."/>
            <person name="Boedeker C."/>
            <person name="Pinto D."/>
            <person name="Vollmers J."/>
            <person name="Rivas-Marin E."/>
            <person name="Kohn T."/>
            <person name="Peeters S.H."/>
            <person name="Heuer A."/>
            <person name="Rast P."/>
            <person name="Oberbeckmann S."/>
            <person name="Bunk B."/>
            <person name="Jeske O."/>
            <person name="Meyerdierks A."/>
            <person name="Storesund J.E."/>
            <person name="Kallscheuer N."/>
            <person name="Luecker S."/>
            <person name="Lage O.M."/>
            <person name="Pohl T."/>
            <person name="Merkel B.J."/>
            <person name="Hornburger P."/>
            <person name="Mueller R.-W."/>
            <person name="Bruemmer F."/>
            <person name="Labrenz M."/>
            <person name="Spormann A.M."/>
            <person name="Op den Camp H."/>
            <person name="Overmann J."/>
            <person name="Amann R."/>
            <person name="Jetten M.S.M."/>
            <person name="Mascher T."/>
            <person name="Medema M.H."/>
            <person name="Devos D.P."/>
            <person name="Kaster A.-K."/>
            <person name="Ovreas L."/>
            <person name="Rohde M."/>
            <person name="Galperin M.Y."/>
            <person name="Jogler C."/>
        </authorList>
    </citation>
    <scope>NUCLEOTIDE SEQUENCE [LARGE SCALE GENOMIC DNA]</scope>
    <source>
        <strain evidence="2 3">Q31a</strain>
    </source>
</reference>
<name>A0A518G6X8_9BACT</name>
<gene>
    <name evidence="2" type="ORF">Q31a_26470</name>
</gene>
<dbReference type="GO" id="GO:0016853">
    <property type="term" value="F:isomerase activity"/>
    <property type="evidence" value="ECO:0007669"/>
    <property type="project" value="UniProtKB-KW"/>
</dbReference>
<dbReference type="InterPro" id="IPR036237">
    <property type="entry name" value="Xyl_isomerase-like_sf"/>
</dbReference>
<feature type="domain" description="Xylose isomerase-like TIM barrel" evidence="1">
    <location>
        <begin position="23"/>
        <end position="259"/>
    </location>
</feature>
<dbReference type="PANTHER" id="PTHR12110">
    <property type="entry name" value="HYDROXYPYRUVATE ISOMERASE"/>
    <property type="match status" value="1"/>
</dbReference>
<dbReference type="EMBL" id="CP036298">
    <property type="protein sequence ID" value="QDV24331.1"/>
    <property type="molecule type" value="Genomic_DNA"/>
</dbReference>
<dbReference type="KEGG" id="ahel:Q31a_26470"/>
<dbReference type="Proteomes" id="UP000318017">
    <property type="component" value="Chromosome"/>
</dbReference>
<sequence length="260" mass="28706">MPELNIGIGLRSLRQSFKKALHTAASVGATGVEIDARNLLQPKDVSDTGRRQLRKLLDDLNLRIVSIRFPTHHGYDVLADLERRIDATKEAMRFAYSLGANVVVNAVGYVPEDPLHPAYLQLQESLGDLARFGQHIGTLFACETGSEPVERLTALLDSIPDETIGVAFNPGNLIVNDFYDEESIERCAAKTLIVNARDGVRDLARGRGLEVPLGRGSADFPRILGVLEERRYRGWYILDRVTASEPTEELGNAAKFLKAL</sequence>
<dbReference type="Pfam" id="PF01261">
    <property type="entry name" value="AP_endonuc_2"/>
    <property type="match status" value="1"/>
</dbReference>
<evidence type="ECO:0000313" key="2">
    <source>
        <dbReference type="EMBL" id="QDV24331.1"/>
    </source>
</evidence>
<dbReference type="AlphaFoldDB" id="A0A518G6X8"/>
<dbReference type="SUPFAM" id="SSF51658">
    <property type="entry name" value="Xylose isomerase-like"/>
    <property type="match status" value="1"/>
</dbReference>
<protein>
    <submittedName>
        <fullName evidence="2">Xylose isomerase-like TIM barrel</fullName>
    </submittedName>
</protein>
<dbReference type="Gene3D" id="3.20.20.150">
    <property type="entry name" value="Divalent-metal-dependent TIM barrel enzymes"/>
    <property type="match status" value="1"/>
</dbReference>
<dbReference type="InterPro" id="IPR013022">
    <property type="entry name" value="Xyl_isomerase-like_TIM-brl"/>
</dbReference>
<organism evidence="2 3">
    <name type="scientific">Aureliella helgolandensis</name>
    <dbReference type="NCBI Taxonomy" id="2527968"/>
    <lineage>
        <taxon>Bacteria</taxon>
        <taxon>Pseudomonadati</taxon>
        <taxon>Planctomycetota</taxon>
        <taxon>Planctomycetia</taxon>
        <taxon>Pirellulales</taxon>
        <taxon>Pirellulaceae</taxon>
        <taxon>Aureliella</taxon>
    </lineage>
</organism>
<keyword evidence="2" id="KW-0413">Isomerase</keyword>
<dbReference type="PANTHER" id="PTHR12110:SF41">
    <property type="entry name" value="INOSOSE DEHYDRATASE"/>
    <property type="match status" value="1"/>
</dbReference>
<proteinExistence type="predicted"/>
<keyword evidence="3" id="KW-1185">Reference proteome</keyword>
<accession>A0A518G6X8</accession>
<dbReference type="RefSeq" id="WP_197356770.1">
    <property type="nucleotide sequence ID" value="NZ_CP036298.1"/>
</dbReference>